<evidence type="ECO:0000259" key="3">
    <source>
        <dbReference type="Pfam" id="PF13556"/>
    </source>
</evidence>
<dbReference type="InterPro" id="IPR041522">
    <property type="entry name" value="CdaR_GGDEF"/>
</dbReference>
<evidence type="ECO:0000313" key="6">
    <source>
        <dbReference type="Proteomes" id="UP000272238"/>
    </source>
</evidence>
<name>A0A494Z018_9BACL</name>
<dbReference type="OrthoDB" id="143422at2"/>
<dbReference type="Pfam" id="PF17853">
    <property type="entry name" value="GGDEF_2"/>
    <property type="match status" value="1"/>
</dbReference>
<feature type="domain" description="Putative sugar diacid recognition" evidence="2">
    <location>
        <begin position="17"/>
        <end position="146"/>
    </location>
</feature>
<evidence type="ECO:0000259" key="2">
    <source>
        <dbReference type="Pfam" id="PF05651"/>
    </source>
</evidence>
<protein>
    <recommendedName>
        <fullName evidence="7">Carbohydrate diacid regulator</fullName>
    </recommendedName>
</protein>
<organism evidence="5 6">
    <name type="scientific">Ureibacillus endophyticus</name>
    <dbReference type="NCBI Taxonomy" id="1978490"/>
    <lineage>
        <taxon>Bacteria</taxon>
        <taxon>Bacillati</taxon>
        <taxon>Bacillota</taxon>
        <taxon>Bacilli</taxon>
        <taxon>Bacillales</taxon>
        <taxon>Caryophanaceae</taxon>
        <taxon>Ureibacillus</taxon>
    </lineage>
</organism>
<evidence type="ECO:0000256" key="1">
    <source>
        <dbReference type="ARBA" id="ARBA00006754"/>
    </source>
</evidence>
<dbReference type="RefSeq" id="WP_121214886.1">
    <property type="nucleotide sequence ID" value="NZ_RBZN01000027.1"/>
</dbReference>
<dbReference type="InterPro" id="IPR025736">
    <property type="entry name" value="PucR_C-HTH_dom"/>
</dbReference>
<dbReference type="AlphaFoldDB" id="A0A494Z018"/>
<dbReference type="Pfam" id="PF13556">
    <property type="entry name" value="HTH_30"/>
    <property type="match status" value="1"/>
</dbReference>
<dbReference type="InterPro" id="IPR008599">
    <property type="entry name" value="Diacid_rec"/>
</dbReference>
<reference evidence="5 6" key="1">
    <citation type="journal article" date="2016" name="Antonie Van Leeuwenhoek">
        <title>Lysinibacillus endophyticus sp. nov., an indole-3-acetic acid producing endophytic bacterium isolated from corn root (Zea mays cv. Xinken-5).</title>
        <authorList>
            <person name="Yu J."/>
            <person name="Guan X."/>
            <person name="Liu C."/>
            <person name="Xiang W."/>
            <person name="Yu Z."/>
            <person name="Liu X."/>
            <person name="Wang G."/>
        </authorList>
    </citation>
    <scope>NUCLEOTIDE SEQUENCE [LARGE SCALE GENOMIC DNA]</scope>
    <source>
        <strain evidence="5 6">DSM 100506</strain>
    </source>
</reference>
<evidence type="ECO:0008006" key="7">
    <source>
        <dbReference type="Google" id="ProtNLM"/>
    </source>
</evidence>
<dbReference type="Gene3D" id="1.10.10.2840">
    <property type="entry name" value="PucR C-terminal helix-turn-helix domain"/>
    <property type="match status" value="1"/>
</dbReference>
<evidence type="ECO:0000313" key="5">
    <source>
        <dbReference type="EMBL" id="RKQ15781.1"/>
    </source>
</evidence>
<dbReference type="InterPro" id="IPR051448">
    <property type="entry name" value="CdaR-like_regulators"/>
</dbReference>
<dbReference type="EMBL" id="RBZN01000027">
    <property type="protein sequence ID" value="RKQ15781.1"/>
    <property type="molecule type" value="Genomic_DNA"/>
</dbReference>
<comment type="caution">
    <text evidence="5">The sequence shown here is derived from an EMBL/GenBank/DDBJ whole genome shotgun (WGS) entry which is preliminary data.</text>
</comment>
<comment type="similarity">
    <text evidence="1">Belongs to the CdaR family.</text>
</comment>
<dbReference type="PANTHER" id="PTHR33744:SF16">
    <property type="entry name" value="CARBOHYDRATE DIACID REGULATOR"/>
    <property type="match status" value="1"/>
</dbReference>
<dbReference type="PANTHER" id="PTHR33744">
    <property type="entry name" value="CARBOHYDRATE DIACID REGULATOR"/>
    <property type="match status" value="1"/>
</dbReference>
<feature type="domain" description="CdaR GGDEF-like" evidence="4">
    <location>
        <begin position="155"/>
        <end position="267"/>
    </location>
</feature>
<dbReference type="InterPro" id="IPR042070">
    <property type="entry name" value="PucR_C-HTH_sf"/>
</dbReference>
<sequence>MMITTIFKGKMMFDLQKIGTKIVEELKKLIDQDVVIIDHNGFIIASTEVARINQFHEGSLLAMKNKEVTIMTYELSKTLKGVREGMVMPLIIEDTPIGVIGVTGEPSEIEKYGKLVQRITELFVEDFLARQEKERDARMFEFLLLDLLNSRVEKDILAQRIEVMGIDPEVYNRIVIVKVDRRFEYHEIDFLLSVQTIHPKLRMAQWSFDKLIMLIPKVSREQLKNGLLTLIKNIETRYKTELHIGVGNCEDFYNLHESYKKSLIALSTAISEGVELIFEEDLTIELLLSDIDEYKIQTFIERTIKPIIKDEELLLNLEKWLNSNSSLQEIANDLHIHKNTLIYRLKKIENLLNVDLTKSKNKLDLNLAIYLYRKSNLFI</sequence>
<keyword evidence="6" id="KW-1185">Reference proteome</keyword>
<feature type="domain" description="PucR C-terminal helix-turn-helix" evidence="3">
    <location>
        <begin position="314"/>
        <end position="369"/>
    </location>
</feature>
<accession>A0A494Z018</accession>
<gene>
    <name evidence="5" type="ORF">D8M03_11310</name>
</gene>
<dbReference type="Proteomes" id="UP000272238">
    <property type="component" value="Unassembled WGS sequence"/>
</dbReference>
<evidence type="ECO:0000259" key="4">
    <source>
        <dbReference type="Pfam" id="PF17853"/>
    </source>
</evidence>
<dbReference type="Pfam" id="PF05651">
    <property type="entry name" value="Diacid_rec"/>
    <property type="match status" value="1"/>
</dbReference>
<proteinExistence type="inferred from homology"/>